<evidence type="ECO:0000313" key="2">
    <source>
        <dbReference type="EMBL" id="CAA6826951.1"/>
    </source>
</evidence>
<dbReference type="InterPro" id="IPR022622">
    <property type="entry name" value="DUF3492"/>
</dbReference>
<gene>
    <name evidence="2" type="ORF">HELGO_WM26841</name>
</gene>
<dbReference type="InterPro" id="IPR047691">
    <property type="entry name" value="PelF-like"/>
</dbReference>
<evidence type="ECO:0000259" key="1">
    <source>
        <dbReference type="Pfam" id="PF11997"/>
    </source>
</evidence>
<reference evidence="2" key="1">
    <citation type="submission" date="2020-01" db="EMBL/GenBank/DDBJ databases">
        <authorList>
            <person name="Meier V. D."/>
            <person name="Meier V D."/>
        </authorList>
    </citation>
    <scope>NUCLEOTIDE SEQUENCE</scope>
    <source>
        <strain evidence="2">HLG_WM_MAG_03</strain>
    </source>
</reference>
<dbReference type="PANTHER" id="PTHR12526">
    <property type="entry name" value="GLYCOSYLTRANSFERASE"/>
    <property type="match status" value="1"/>
</dbReference>
<dbReference type="PANTHER" id="PTHR12526:SF608">
    <property type="entry name" value="PELF"/>
    <property type="match status" value="1"/>
</dbReference>
<dbReference type="SUPFAM" id="SSF53756">
    <property type="entry name" value="UDP-Glycosyltransferase/glycogen phosphorylase"/>
    <property type="match status" value="1"/>
</dbReference>
<dbReference type="GO" id="GO:0016740">
    <property type="term" value="F:transferase activity"/>
    <property type="evidence" value="ECO:0007669"/>
    <property type="project" value="UniProtKB-KW"/>
</dbReference>
<protein>
    <submittedName>
        <fullName evidence="2">Glycosyl transferase family 1</fullName>
    </submittedName>
</protein>
<accession>A0A6S6TWK9</accession>
<dbReference type="Pfam" id="PF11997">
    <property type="entry name" value="DUF3492"/>
    <property type="match status" value="1"/>
</dbReference>
<dbReference type="EMBL" id="CACVAR010000413">
    <property type="protein sequence ID" value="CAA6826951.1"/>
    <property type="molecule type" value="Genomic_DNA"/>
</dbReference>
<dbReference type="Pfam" id="PF13692">
    <property type="entry name" value="Glyco_trans_1_4"/>
    <property type="match status" value="1"/>
</dbReference>
<keyword evidence="2" id="KW-0808">Transferase</keyword>
<feature type="domain" description="DUF3492" evidence="1">
    <location>
        <begin position="11"/>
        <end position="289"/>
    </location>
</feature>
<sequence>MKVIHDTGEPDILIPSEGTYPYVRGGVSSWIAQLMAGLPQYKFGIVFIGSKREEYSPKPLFPFPDNLVYVVETFMFDEEEKPPIKAINGNPENFEELEKLYQWFRNDDGKVSFPKEVKSLDFYLKKITESEFLFSREAWFFISNKNTLNCSEIPFLDYFWTVRSIHIPIWKVAQLAKVVKDKGRVLHSPSTGYAGLLATIVAHDTGKPFILTEHGIYTKERKIDLISSSLNHYKKLNLFRESAEDNYIQSMWVRFFEGIGKMSYEKANPILSLFGVAKETQIAYGANPDLCTVIPNGVDVHKLGATLKNRPEGIPKVITLIGRVVSIKDIKTFIRAIRVVSLTIPDVEAWIVGPDDEEKGYAQECRELIDIIGVEENIKFLGFQNIADILPKSGVLTLTSISEGMPLVILEGFAAGVPCVATDVGSCKELVYGGEDPADKALGSAGSVCQIANVGDLAKGYIELLTNEERWLEAQDIAIKRVNTFYTQELFLNNYQKIYDDTFSKLENSSEQASGKPWQE</sequence>
<proteinExistence type="predicted"/>
<name>A0A6S6TWK9_9BACT</name>
<dbReference type="NCBIfam" id="NF038011">
    <property type="entry name" value="PelF"/>
    <property type="match status" value="1"/>
</dbReference>
<organism evidence="2">
    <name type="scientific">uncultured Sulfurovum sp</name>
    <dbReference type="NCBI Taxonomy" id="269237"/>
    <lineage>
        <taxon>Bacteria</taxon>
        <taxon>Pseudomonadati</taxon>
        <taxon>Campylobacterota</taxon>
        <taxon>Epsilonproteobacteria</taxon>
        <taxon>Campylobacterales</taxon>
        <taxon>Sulfurovaceae</taxon>
        <taxon>Sulfurovum</taxon>
        <taxon>environmental samples</taxon>
    </lineage>
</organism>
<dbReference type="Gene3D" id="3.40.50.2000">
    <property type="entry name" value="Glycogen Phosphorylase B"/>
    <property type="match status" value="2"/>
</dbReference>
<dbReference type="AlphaFoldDB" id="A0A6S6TWK9"/>